<feature type="region of interest" description="Disordered" evidence="9">
    <location>
        <begin position="1"/>
        <end position="64"/>
    </location>
</feature>
<keyword evidence="1 7" id="KW-0645">Protease</keyword>
<evidence type="ECO:0000256" key="9">
    <source>
        <dbReference type="SAM" id="MobiDB-lite"/>
    </source>
</evidence>
<evidence type="ECO:0000256" key="2">
    <source>
        <dbReference type="ARBA" id="ARBA00022723"/>
    </source>
</evidence>
<evidence type="ECO:0000256" key="3">
    <source>
        <dbReference type="ARBA" id="ARBA00022801"/>
    </source>
</evidence>
<feature type="binding site" evidence="7">
    <location>
        <position position="296"/>
    </location>
    <ligand>
        <name>Zn(2+)</name>
        <dbReference type="ChEBI" id="CHEBI:29105"/>
        <note>catalytic</note>
    </ligand>
</feature>
<dbReference type="AlphaFoldDB" id="A0A3Q8VP11"/>
<dbReference type="GO" id="GO:0008270">
    <property type="term" value="F:zinc ion binding"/>
    <property type="evidence" value="ECO:0007669"/>
    <property type="project" value="UniProtKB-UniRule"/>
</dbReference>
<dbReference type="InterPro" id="IPR006026">
    <property type="entry name" value="Peptidase_Metallo"/>
</dbReference>
<dbReference type="Gene3D" id="2.40.128.340">
    <property type="match status" value="1"/>
</dbReference>
<dbReference type="InterPro" id="IPR001506">
    <property type="entry name" value="Peptidase_M12A"/>
</dbReference>
<evidence type="ECO:0000256" key="6">
    <source>
        <dbReference type="ARBA" id="ARBA00023180"/>
    </source>
</evidence>
<dbReference type="InterPro" id="IPR036383">
    <property type="entry name" value="TSP1_rpt_sf"/>
</dbReference>
<dbReference type="PROSITE" id="PS51864">
    <property type="entry name" value="ASTACIN"/>
    <property type="match status" value="1"/>
</dbReference>
<evidence type="ECO:0000256" key="7">
    <source>
        <dbReference type="PROSITE-ProRule" id="PRU01211"/>
    </source>
</evidence>
<proteinExistence type="evidence at transcript level"/>
<keyword evidence="2 7" id="KW-0479">Metal-binding</keyword>
<dbReference type="Pfam" id="PF01400">
    <property type="entry name" value="Astacin"/>
    <property type="match status" value="1"/>
</dbReference>
<sequence>MELCPDPTADRQAGQRQTGRGETGRGQSGRGKSGRGTGQRDGQRRHRTKQHTGGAGKRMEEQKKESDDLKMKLIIIVAVVVVLVGGAVGAAVSFLQGSSVCNDPELLTDPVEISECLVVNCKFDVRTCTLPCPMGYSTKGGDDPCPKSCKCSAEGSFEGDIQFYDDDIPELLGKYGYVDKDDEEFSLFVGSALYVKGKILWDSKALPSGRIPIGYKLDRFLTVAKRLKKEMAKASKMYSDNTCIDIEPYDREKHGTHYVDIILGQGCSSMVGYKKNIKQQTMSLQYGCHYSGIIVHEFLHTLGFYHEQSRPDRDDFVKIHLDRVKYGNAHNFQKSRAYFVKDLKSPYDLRSIMHYSTREFSKNGQPTITHAGSERTIETQSRELSEKDISELNAFLCKDYEFTNKPATTRAPTPTTRSLFFVLTQRGVTRTRRWPYTTKATTTKAKAPGSGLIAGDSIWPLTTTLPPTTTTTTTTVDPEGGMSPWGAWQGCSATCGPVAQQIRARWCDNPAKGCNALSYEREKCKRKPCSEKKKWAEWGEYGACTTTCGTGMQLRYRKCLIRWCPGRSVQAQTCTSDKCDGSGKSFKVAWGQWAQWGPCSRTCKAGYKIRQRFCRKGDSFSHGCPGRSTGLTYCNFFSCTSSQANDPPSQMFGYQSTSIAHLCSGVNSDVVFIFGDFNGDRNVDVMCGSQDGGFEVGLATSNGDINTASWRGRLDGCVVQSGQIAVGDFNGDAKYDIVCVDHIKKKTTVRLSNNGQFPTGEGYSGSFCTDDSDWLIPLDIDGDNKWDLMCSHSNRDSDLLMNTFSL</sequence>
<feature type="active site" evidence="7">
    <location>
        <position position="297"/>
    </location>
</feature>
<keyword evidence="10" id="KW-0472">Membrane</keyword>
<keyword evidence="6" id="KW-0325">Glycoprotein</keyword>
<feature type="compositionally biased region" description="Low complexity" evidence="9">
    <location>
        <begin position="11"/>
        <end position="20"/>
    </location>
</feature>
<dbReference type="SUPFAM" id="SSF69318">
    <property type="entry name" value="Integrin alpha N-terminal domain"/>
    <property type="match status" value="1"/>
</dbReference>
<name>A0A3Q8VP11_9ASCI</name>
<keyword evidence="5 7" id="KW-0482">Metalloprotease</keyword>
<dbReference type="SMART" id="SM00235">
    <property type="entry name" value="ZnMc"/>
    <property type="match status" value="1"/>
</dbReference>
<evidence type="ECO:0000256" key="4">
    <source>
        <dbReference type="ARBA" id="ARBA00022833"/>
    </source>
</evidence>
<protein>
    <recommendedName>
        <fullName evidence="8">Metalloendopeptidase</fullName>
        <ecNumber evidence="8">3.4.24.-</ecNumber>
    </recommendedName>
</protein>
<dbReference type="Pfam" id="PF00090">
    <property type="entry name" value="TSP_1"/>
    <property type="match status" value="3"/>
</dbReference>
<feature type="binding site" evidence="7">
    <location>
        <position position="300"/>
    </location>
    <ligand>
        <name>Zn(2+)</name>
        <dbReference type="ChEBI" id="CHEBI:29105"/>
        <note>catalytic</note>
    </ligand>
</feature>
<evidence type="ECO:0000313" key="12">
    <source>
        <dbReference type="EMBL" id="AZM68750.1"/>
    </source>
</evidence>
<accession>A0A3Q8VP11</accession>
<comment type="caution">
    <text evidence="7">Lacks conserved residue(s) required for the propagation of feature annotation.</text>
</comment>
<dbReference type="GO" id="GO:0006508">
    <property type="term" value="P:proteolysis"/>
    <property type="evidence" value="ECO:0007669"/>
    <property type="project" value="UniProtKB-KW"/>
</dbReference>
<dbReference type="SUPFAM" id="SSF55486">
    <property type="entry name" value="Metalloproteases ('zincins'), catalytic domain"/>
    <property type="match status" value="1"/>
</dbReference>
<evidence type="ECO:0000256" key="10">
    <source>
        <dbReference type="SAM" id="Phobius"/>
    </source>
</evidence>
<keyword evidence="10" id="KW-0812">Transmembrane</keyword>
<organism evidence="12">
    <name type="scientific">Ciona robusta</name>
    <dbReference type="NCBI Taxonomy" id="1774208"/>
    <lineage>
        <taxon>Eukaryota</taxon>
        <taxon>Metazoa</taxon>
        <taxon>Chordata</taxon>
        <taxon>Tunicata</taxon>
        <taxon>Ascidiacea</taxon>
        <taxon>Phlebobranchia</taxon>
        <taxon>Cionidae</taxon>
        <taxon>Ciona</taxon>
    </lineage>
</organism>
<dbReference type="InterPro" id="IPR000884">
    <property type="entry name" value="TSP1_rpt"/>
</dbReference>
<feature type="binding site" evidence="7">
    <location>
        <position position="306"/>
    </location>
    <ligand>
        <name>Zn(2+)</name>
        <dbReference type="ChEBI" id="CHEBI:29105"/>
        <note>catalytic</note>
    </ligand>
</feature>
<dbReference type="InterPro" id="IPR034035">
    <property type="entry name" value="Astacin-like_dom"/>
</dbReference>
<feature type="compositionally biased region" description="Gly residues" evidence="9">
    <location>
        <begin position="24"/>
        <end position="39"/>
    </location>
</feature>
<dbReference type="PROSITE" id="PS50092">
    <property type="entry name" value="TSP1"/>
    <property type="match status" value="3"/>
</dbReference>
<comment type="cofactor">
    <cofactor evidence="7 8">
        <name>Zn(2+)</name>
        <dbReference type="ChEBI" id="CHEBI:29105"/>
    </cofactor>
    <text evidence="7 8">Binds 1 zinc ion per subunit.</text>
</comment>
<dbReference type="PANTHER" id="PTHR10127">
    <property type="entry name" value="DISCOIDIN, CUB, EGF, LAMININ , AND ZINC METALLOPROTEASE DOMAIN CONTAINING"/>
    <property type="match status" value="1"/>
</dbReference>
<keyword evidence="10" id="KW-1133">Transmembrane helix</keyword>
<dbReference type="InterPro" id="IPR028994">
    <property type="entry name" value="Integrin_alpha_N"/>
</dbReference>
<evidence type="ECO:0000256" key="8">
    <source>
        <dbReference type="RuleBase" id="RU361183"/>
    </source>
</evidence>
<feature type="transmembrane region" description="Helical" evidence="10">
    <location>
        <begin position="73"/>
        <end position="95"/>
    </location>
</feature>
<dbReference type="CDD" id="cd04280">
    <property type="entry name" value="ZnMc_astacin_like"/>
    <property type="match status" value="1"/>
</dbReference>
<dbReference type="SUPFAM" id="SSF82895">
    <property type="entry name" value="TSP-1 type 1 repeat"/>
    <property type="match status" value="3"/>
</dbReference>
<dbReference type="PANTHER" id="PTHR10127:SF780">
    <property type="entry name" value="METALLOENDOPEPTIDASE"/>
    <property type="match status" value="1"/>
</dbReference>
<evidence type="ECO:0000256" key="5">
    <source>
        <dbReference type="ARBA" id="ARBA00023049"/>
    </source>
</evidence>
<dbReference type="GO" id="GO:0004222">
    <property type="term" value="F:metalloendopeptidase activity"/>
    <property type="evidence" value="ECO:0007669"/>
    <property type="project" value="UniProtKB-UniRule"/>
</dbReference>
<dbReference type="EC" id="3.4.24.-" evidence="8"/>
<dbReference type="FunFam" id="3.40.390.10:FF:000106">
    <property type="entry name" value="Metalloendopeptidase"/>
    <property type="match status" value="1"/>
</dbReference>
<evidence type="ECO:0000259" key="11">
    <source>
        <dbReference type="PROSITE" id="PS51864"/>
    </source>
</evidence>
<dbReference type="Gene3D" id="3.40.390.10">
    <property type="entry name" value="Collagenase (Catalytic Domain)"/>
    <property type="match status" value="1"/>
</dbReference>
<keyword evidence="3 7" id="KW-0378">Hydrolase</keyword>
<dbReference type="Gene3D" id="2.20.100.10">
    <property type="entry name" value="Thrombospondin type-1 (TSP1) repeat"/>
    <property type="match status" value="3"/>
</dbReference>
<dbReference type="PRINTS" id="PR00480">
    <property type="entry name" value="ASTACIN"/>
</dbReference>
<evidence type="ECO:0000256" key="1">
    <source>
        <dbReference type="ARBA" id="ARBA00022670"/>
    </source>
</evidence>
<feature type="domain" description="Peptidase M12A" evidence="11">
    <location>
        <begin position="191"/>
        <end position="398"/>
    </location>
</feature>
<keyword evidence="4 7" id="KW-0862">Zinc</keyword>
<dbReference type="InterPro" id="IPR024079">
    <property type="entry name" value="MetalloPept_cat_dom_sf"/>
</dbReference>
<dbReference type="EMBL" id="MH108633">
    <property type="protein sequence ID" value="AZM68750.1"/>
    <property type="molecule type" value="mRNA"/>
</dbReference>
<dbReference type="SMART" id="SM00209">
    <property type="entry name" value="TSP1"/>
    <property type="match status" value="3"/>
</dbReference>
<reference evidence="12" key="1">
    <citation type="submission" date="2018-03" db="EMBL/GenBank/DDBJ databases">
        <authorList>
            <person name="Nakazawa S."/>
            <person name="Shirae-Kurabayashi M."/>
            <person name="Sawada H."/>
        </authorList>
    </citation>
    <scope>NUCLEOTIDE SEQUENCE</scope>
    <source>
        <tissue evidence="12">Testis</tissue>
    </source>
</reference>
<gene>
    <name evidence="12" type="primary">Tast2c</name>
</gene>